<dbReference type="Pfam" id="PF13004">
    <property type="entry name" value="BACON"/>
    <property type="match status" value="3"/>
</dbReference>
<comment type="caution">
    <text evidence="2">The sequence shown here is derived from an EMBL/GenBank/DDBJ whole genome shotgun (WGS) entry which is preliminary data.</text>
</comment>
<feature type="domain" description="BACON" evidence="1">
    <location>
        <begin position="241"/>
        <end position="295"/>
    </location>
</feature>
<gene>
    <name evidence="2" type="ORF">IAC08_08730</name>
</gene>
<evidence type="ECO:0000313" key="3">
    <source>
        <dbReference type="Proteomes" id="UP000823617"/>
    </source>
</evidence>
<dbReference type="EMBL" id="JADIMK010000096">
    <property type="protein sequence ID" value="MBO8456465.1"/>
    <property type="molecule type" value="Genomic_DNA"/>
</dbReference>
<protein>
    <recommendedName>
        <fullName evidence="1">BACON domain-containing protein</fullName>
    </recommendedName>
</protein>
<name>A0A9D9HMB4_9BACT</name>
<dbReference type="Gene3D" id="3.80.10.10">
    <property type="entry name" value="Ribonuclease Inhibitor"/>
    <property type="match status" value="1"/>
</dbReference>
<sequence length="581" mass="62929">MKRIFKTMALSAIVIGMLASCQKNKQPVQDTLEVTPTELTFAGSDNEDAVIEVKTGAPEWNFSADGWISATKDGSRLIVNVSDNPEYSVRTGKILFTAGSAKSVRVDVRQDARVKSSLELSTETIEAGSDGGRYEVTVTSAEKWTVSGSCAWCTLTPTEGKSGDKITVAVLGNDTEEIRTAEFKVTSGTVTKKLTVVSTPVYFMMLSDPESGEKTFDSAGGNFNVVLRTNMPAEDIKVKIDSGDGWVTASQASSTSSGVTYAVKVSSNESYVSRKAYLTFYAEGSGQATVSVSQAQKNLVEVTYPSSGEYSLATEATEISIAVRTNLFSTLTVTTPEWISSSADPEFISEEDGLSTYRYRFGISAASGSRAGNITFKYEQFEARVTVSQISDEAVYATIPDEVFRELLFDNEYIMSKDSEEVELTAEGQAATSLDFSFYTRVTTLEGIEAFTNLTSINLSGCNNIPVVDISGLHNVDYLSMGNCGYTEQIILGDNPVTSFSYGWYTDVYVSSVSISGSRLESLDVSNPYSYFGDSWSVLDVTGCPALKSINSQREASLVIYVTQEQRDRITNTGNGVLTVR</sequence>
<dbReference type="SUPFAM" id="SSF52047">
    <property type="entry name" value="RNI-like"/>
    <property type="match status" value="1"/>
</dbReference>
<reference evidence="2" key="2">
    <citation type="journal article" date="2021" name="PeerJ">
        <title>Extensive microbial diversity within the chicken gut microbiome revealed by metagenomics and culture.</title>
        <authorList>
            <person name="Gilroy R."/>
            <person name="Ravi A."/>
            <person name="Getino M."/>
            <person name="Pursley I."/>
            <person name="Horton D.L."/>
            <person name="Alikhan N.F."/>
            <person name="Baker D."/>
            <person name="Gharbi K."/>
            <person name="Hall N."/>
            <person name="Watson M."/>
            <person name="Adriaenssens E.M."/>
            <person name="Foster-Nyarko E."/>
            <person name="Jarju S."/>
            <person name="Secka A."/>
            <person name="Antonio M."/>
            <person name="Oren A."/>
            <person name="Chaudhuri R.R."/>
            <person name="La Ragione R."/>
            <person name="Hildebrand F."/>
            <person name="Pallen M.J."/>
        </authorList>
    </citation>
    <scope>NUCLEOTIDE SEQUENCE</scope>
    <source>
        <strain evidence="2">B1-3475</strain>
    </source>
</reference>
<dbReference type="PROSITE" id="PS51257">
    <property type="entry name" value="PROKAR_LIPOPROTEIN"/>
    <property type="match status" value="1"/>
</dbReference>
<dbReference type="Gene3D" id="2.60.40.10">
    <property type="entry name" value="Immunoglobulins"/>
    <property type="match status" value="3"/>
</dbReference>
<reference evidence="2" key="1">
    <citation type="submission" date="2020-10" db="EMBL/GenBank/DDBJ databases">
        <authorList>
            <person name="Gilroy R."/>
        </authorList>
    </citation>
    <scope>NUCLEOTIDE SEQUENCE</scope>
    <source>
        <strain evidence="2">B1-3475</strain>
    </source>
</reference>
<dbReference type="InterPro" id="IPR013783">
    <property type="entry name" value="Ig-like_fold"/>
</dbReference>
<dbReference type="CDD" id="cd14948">
    <property type="entry name" value="BACON"/>
    <property type="match status" value="1"/>
</dbReference>
<proteinExistence type="predicted"/>
<dbReference type="InterPro" id="IPR032675">
    <property type="entry name" value="LRR_dom_sf"/>
</dbReference>
<organism evidence="2 3">
    <name type="scientific">Candidatus Cryptobacteroides intestinigallinarum</name>
    <dbReference type="NCBI Taxonomy" id="2840767"/>
    <lineage>
        <taxon>Bacteria</taxon>
        <taxon>Pseudomonadati</taxon>
        <taxon>Bacteroidota</taxon>
        <taxon>Bacteroidia</taxon>
        <taxon>Bacteroidales</taxon>
        <taxon>Candidatus Cryptobacteroides</taxon>
    </lineage>
</organism>
<evidence type="ECO:0000259" key="1">
    <source>
        <dbReference type="Pfam" id="PF13004"/>
    </source>
</evidence>
<feature type="domain" description="BACON" evidence="1">
    <location>
        <begin position="144"/>
        <end position="196"/>
    </location>
</feature>
<accession>A0A9D9HMB4</accession>
<dbReference type="AlphaFoldDB" id="A0A9D9HMB4"/>
<dbReference type="Proteomes" id="UP000823617">
    <property type="component" value="Unassembled WGS sequence"/>
</dbReference>
<evidence type="ECO:0000313" key="2">
    <source>
        <dbReference type="EMBL" id="MBO8456465.1"/>
    </source>
</evidence>
<dbReference type="InterPro" id="IPR024361">
    <property type="entry name" value="BACON"/>
</dbReference>
<feature type="domain" description="BACON" evidence="1">
    <location>
        <begin position="63"/>
        <end position="110"/>
    </location>
</feature>